<dbReference type="Proteomes" id="UP001295794">
    <property type="component" value="Unassembled WGS sequence"/>
</dbReference>
<accession>A0AAD2Q5E9</accession>
<name>A0AAD2Q5E9_9AGAR</name>
<keyword evidence="3" id="KW-1185">Reference proteome</keyword>
<feature type="region of interest" description="Disordered" evidence="1">
    <location>
        <begin position="1"/>
        <end position="25"/>
    </location>
</feature>
<protein>
    <submittedName>
        <fullName evidence="2">Uncharacterized protein</fullName>
    </submittedName>
</protein>
<evidence type="ECO:0000256" key="1">
    <source>
        <dbReference type="SAM" id="MobiDB-lite"/>
    </source>
</evidence>
<gene>
    <name evidence="2" type="ORF">MYCIT1_LOCUS27462</name>
</gene>
<dbReference type="EMBL" id="CAVNYO010000421">
    <property type="protein sequence ID" value="CAK5278183.1"/>
    <property type="molecule type" value="Genomic_DNA"/>
</dbReference>
<comment type="caution">
    <text evidence="2">The sequence shown here is derived from an EMBL/GenBank/DDBJ whole genome shotgun (WGS) entry which is preliminary data.</text>
</comment>
<organism evidence="2 3">
    <name type="scientific">Mycena citricolor</name>
    <dbReference type="NCBI Taxonomy" id="2018698"/>
    <lineage>
        <taxon>Eukaryota</taxon>
        <taxon>Fungi</taxon>
        <taxon>Dikarya</taxon>
        <taxon>Basidiomycota</taxon>
        <taxon>Agaricomycotina</taxon>
        <taxon>Agaricomycetes</taxon>
        <taxon>Agaricomycetidae</taxon>
        <taxon>Agaricales</taxon>
        <taxon>Marasmiineae</taxon>
        <taxon>Mycenaceae</taxon>
        <taxon>Mycena</taxon>
    </lineage>
</organism>
<dbReference type="AlphaFoldDB" id="A0AAD2Q5E9"/>
<reference evidence="2" key="1">
    <citation type="submission" date="2023-11" db="EMBL/GenBank/DDBJ databases">
        <authorList>
            <person name="De Vega J J."/>
            <person name="De Vega J J."/>
        </authorList>
    </citation>
    <scope>NUCLEOTIDE SEQUENCE</scope>
</reference>
<feature type="compositionally biased region" description="Polar residues" evidence="1">
    <location>
        <begin position="12"/>
        <end position="24"/>
    </location>
</feature>
<feature type="non-terminal residue" evidence="2">
    <location>
        <position position="1"/>
    </location>
</feature>
<evidence type="ECO:0000313" key="2">
    <source>
        <dbReference type="EMBL" id="CAK5278183.1"/>
    </source>
</evidence>
<proteinExistence type="predicted"/>
<sequence>ALPGREHPNQPPNRASASERTQLPTIGDAQLPDNSALCMDLGCSQIRFDAPPVWKEELQARNDRKGCKPLTEAGLMPQNLTMR</sequence>
<evidence type="ECO:0000313" key="3">
    <source>
        <dbReference type="Proteomes" id="UP001295794"/>
    </source>
</evidence>